<dbReference type="HOGENOM" id="CLU_000288_18_15_1"/>
<keyword evidence="1" id="KW-0433">Leucine-rich repeat</keyword>
<dbReference type="PANTHER" id="PTHR45752:SF187">
    <property type="entry name" value="LEUCINE-RICH REPEAT AND IQ DOMAIN-CONTAINING PROTEIN 4"/>
    <property type="match status" value="1"/>
</dbReference>
<dbReference type="EMBL" id="KE647273">
    <property type="protein sequence ID" value="EQB60570.1"/>
    <property type="molecule type" value="Genomic_DNA"/>
</dbReference>
<organism evidence="4 5">
    <name type="scientific">Vairimorpha apis BRL 01</name>
    <dbReference type="NCBI Taxonomy" id="1037528"/>
    <lineage>
        <taxon>Eukaryota</taxon>
        <taxon>Fungi</taxon>
        <taxon>Fungi incertae sedis</taxon>
        <taxon>Microsporidia</taxon>
        <taxon>Nosematidae</taxon>
        <taxon>Vairimorpha</taxon>
    </lineage>
</organism>
<accession>T0MHX0</accession>
<dbReference type="InterPro" id="IPR001611">
    <property type="entry name" value="Leu-rich_rpt"/>
</dbReference>
<dbReference type="PROSITE" id="PS51450">
    <property type="entry name" value="LRR"/>
    <property type="match status" value="8"/>
</dbReference>
<dbReference type="Proteomes" id="UP000053780">
    <property type="component" value="Unassembled WGS sequence"/>
</dbReference>
<evidence type="ECO:0000313" key="4">
    <source>
        <dbReference type="EMBL" id="EQB60570.1"/>
    </source>
</evidence>
<evidence type="ECO:0000256" key="3">
    <source>
        <dbReference type="SAM" id="SignalP"/>
    </source>
</evidence>
<dbReference type="SMART" id="SM00365">
    <property type="entry name" value="LRR_SD22"/>
    <property type="match status" value="8"/>
</dbReference>
<protein>
    <submittedName>
        <fullName evidence="4">Leucine-rich repeat protein</fullName>
    </submittedName>
</protein>
<evidence type="ECO:0000313" key="5">
    <source>
        <dbReference type="Proteomes" id="UP000053780"/>
    </source>
</evidence>
<evidence type="ECO:0000256" key="1">
    <source>
        <dbReference type="ARBA" id="ARBA00022614"/>
    </source>
</evidence>
<feature type="chain" id="PRO_5004580956" evidence="3">
    <location>
        <begin position="26"/>
        <end position="758"/>
    </location>
</feature>
<dbReference type="SMART" id="SM00369">
    <property type="entry name" value="LRR_TYP"/>
    <property type="match status" value="10"/>
</dbReference>
<dbReference type="Pfam" id="PF13855">
    <property type="entry name" value="LRR_8"/>
    <property type="match status" value="1"/>
</dbReference>
<keyword evidence="5" id="KW-1185">Reference proteome</keyword>
<evidence type="ECO:0000256" key="2">
    <source>
        <dbReference type="ARBA" id="ARBA00022737"/>
    </source>
</evidence>
<dbReference type="Gene3D" id="3.80.10.10">
    <property type="entry name" value="Ribonuclease Inhibitor"/>
    <property type="match status" value="3"/>
</dbReference>
<dbReference type="VEuPathDB" id="MicrosporidiaDB:NAPIS_ORF01863"/>
<dbReference type="InterPro" id="IPR032675">
    <property type="entry name" value="LRR_dom_sf"/>
</dbReference>
<dbReference type="SUPFAM" id="SSF52058">
    <property type="entry name" value="L domain-like"/>
    <property type="match status" value="1"/>
</dbReference>
<keyword evidence="3" id="KW-0732">Signal</keyword>
<dbReference type="InterPro" id="IPR050715">
    <property type="entry name" value="LRR-SigEffector_domain"/>
</dbReference>
<dbReference type="Pfam" id="PF00560">
    <property type="entry name" value="LRR_1"/>
    <property type="match status" value="2"/>
</dbReference>
<keyword evidence="2" id="KW-0677">Repeat</keyword>
<proteinExistence type="predicted"/>
<dbReference type="PANTHER" id="PTHR45752">
    <property type="entry name" value="LEUCINE-RICH REPEAT-CONTAINING"/>
    <property type="match status" value="1"/>
</dbReference>
<dbReference type="SMART" id="SM00364">
    <property type="entry name" value="LRR_BAC"/>
    <property type="match status" value="7"/>
</dbReference>
<dbReference type="AlphaFoldDB" id="T0MHX0"/>
<sequence length="758" mass="89209">MTTLIKKIFILLKLFSLKNLKFVNGSFCNNNDSNHINIIDVSNFLYDNCLQDIQDEVYNRHIPLKINLSFRKLTYIPPKLKLFENLVSLNLSYNSLQNICELPISLKSVFLNDVKLKFLPEHFSNLVNLEILELRNNLLSEFPKSIIKLSNLIYLDLSFNNISEIHPNIRELIKLEKFILTNNKIIKLPDSINKLLNLNLIDVSNNELNEFPNNCEYLYHLKKLILINNSITNIETICKIKSLELLFLSNNKISKIPDNINNLNNLKILHLFKNKISIIPKELQKCEKLNQLFISNNSITNIENVCKLKALKELSLYNNQILSIPDDIYKLENLKILDLSENNISFLPKKLINCKNLQFLYLKRNKITQISAKFFSMLSNLKFLDLRKNPFIYPVDSTKIDIFKLKEKMGNRLLIDKIKSIKIENIYAQLNAKSVRFNFIHLRKCKPFNIPIHIYSEEEILKKINDWKEKYNINEDKINNKINLNIIDPNEFTDKVKSLDTTILINYIHHLYNPEDKYLKWNVPLDLLDDFKKYIGAIVFKLFSSDDLMFVEGHLNSLSIAICYCPERHKAEMMFLYELLMNEYEKNLEQIKHSEAKFEQGSAEYYENIKTFLKESIKRLVGTAKVKMLMHIFENPGNTQNVHTYNYWEYMLKDHIGLDVLGKKPELIGFDKFNGQSELGLEAFFKKFTPEWLISEIKNLINKDGNLVCKIAEFLYYSNIKNKMNFVECEDEDILFTKSVKTEFCELILKRMKIIIFN</sequence>
<dbReference type="OrthoDB" id="2192264at2759"/>
<name>T0MHX0_9MICR</name>
<feature type="signal peptide" evidence="3">
    <location>
        <begin position="1"/>
        <end position="25"/>
    </location>
</feature>
<gene>
    <name evidence="4" type="ORF">NAPIS_ORF01863</name>
</gene>
<dbReference type="InterPro" id="IPR003591">
    <property type="entry name" value="Leu-rich_rpt_typical-subtyp"/>
</dbReference>
<reference evidence="4 5" key="1">
    <citation type="journal article" date="2013" name="BMC Genomics">
        <title>Genome sequencing and comparative genomics of honey bee microsporidia, Nosema apis reveal novel insights into host-parasite interactions.</title>
        <authorList>
            <person name="Chen Yp."/>
            <person name="Pettis J.S."/>
            <person name="Zhao Y."/>
            <person name="Liu X."/>
            <person name="Tallon L.J."/>
            <person name="Sadzewicz L.D."/>
            <person name="Li R."/>
            <person name="Zheng H."/>
            <person name="Huang S."/>
            <person name="Zhang X."/>
            <person name="Hamilton M.C."/>
            <person name="Pernal S.F."/>
            <person name="Melathopoulos A.P."/>
            <person name="Yan X."/>
            <person name="Evans J.D."/>
        </authorList>
    </citation>
    <scope>NUCLEOTIDE SEQUENCE [LARGE SCALE GENOMIC DNA]</scope>
    <source>
        <strain evidence="4 5">BRL 01</strain>
    </source>
</reference>